<organism evidence="2 3">
    <name type="scientific">Aeromonas phage MJG</name>
    <dbReference type="NCBI Taxonomy" id="2510451"/>
    <lineage>
        <taxon>Viruses</taxon>
        <taxon>Duplodnaviria</taxon>
        <taxon>Heunggongvirae</taxon>
        <taxon>Uroviricota</taxon>
        <taxon>Caudoviricetes</taxon>
        <taxon>Autographivirales</taxon>
        <taxon>Autosignataviridae</taxon>
        <taxon>Colwellvirinae</taxon>
        <taxon>Daolivirus</taxon>
        <taxon>Daolivirus MJG</taxon>
    </lineage>
</organism>
<evidence type="ECO:0008006" key="4">
    <source>
        <dbReference type="Google" id="ProtNLM"/>
    </source>
</evidence>
<proteinExistence type="predicted"/>
<reference evidence="2 3" key="1">
    <citation type="journal article" date="2019" name="Virus Res.">
        <title>Genomic characterization of a novel virulent phage infecting the Aeromonas hydrophila isolated from rainbow trout (Oncorhynchus mykiss).</title>
        <authorList>
            <person name="Cao Y."/>
            <person name="Li S."/>
            <person name="Wang D."/>
            <person name="Zhao J."/>
            <person name="Xu L."/>
            <person name="Liu H."/>
            <person name="Lu T."/>
            <person name="Mou Z."/>
        </authorList>
    </citation>
    <scope>NUCLEOTIDE SEQUENCE [LARGE SCALE GENOMIC DNA]</scope>
</reference>
<accession>A0A5J6A1J9</accession>
<evidence type="ECO:0000256" key="1">
    <source>
        <dbReference type="SAM" id="Coils"/>
    </source>
</evidence>
<dbReference type="Pfam" id="PF24072">
    <property type="entry name" value="T7_gp14"/>
    <property type="match status" value="1"/>
</dbReference>
<dbReference type="InterPro" id="IPR038996">
    <property type="entry name" value="Gp14"/>
</dbReference>
<evidence type="ECO:0000313" key="3">
    <source>
        <dbReference type="Proteomes" id="UP000327497"/>
    </source>
</evidence>
<feature type="coiled-coil region" evidence="1">
    <location>
        <begin position="40"/>
        <end position="72"/>
    </location>
</feature>
<protein>
    <recommendedName>
        <fullName evidence="4">Internal virion protein</fullName>
    </recommendedName>
</protein>
<dbReference type="Proteomes" id="UP000327497">
    <property type="component" value="Segment"/>
</dbReference>
<keyword evidence="3" id="KW-1185">Reference proteome</keyword>
<keyword evidence="1" id="KW-0175">Coiled coil</keyword>
<dbReference type="EMBL" id="MK455769">
    <property type="protein sequence ID" value="QBJ01051.1"/>
    <property type="molecule type" value="Genomic_DNA"/>
</dbReference>
<sequence>MAITGTAAAGAAASSSAMAAATAVAVAASVAATALQMKNASDLAEQQAEAQRKNNEAKMHALEDNYSQLSKIEQDALKESADQAMAAQKDYVVARGRVNTMAAATGTAGMSLSTQLGDLERDKLNNYTAIQQTRQSKLDNTYNQALQMKAQAEGNMDISPISRPSYAAGALSMLGTIANGYGQYQRDKPAMDMGKAANPRAGG</sequence>
<name>A0A5J6A1J9_9CAUD</name>
<evidence type="ECO:0000313" key="2">
    <source>
        <dbReference type="EMBL" id="QBJ01051.1"/>
    </source>
</evidence>